<dbReference type="OrthoDB" id="9777975at2"/>
<dbReference type="InterPro" id="IPR049492">
    <property type="entry name" value="BD-FAE-like_dom"/>
</dbReference>
<sequence length="300" mass="31413">MFRAISGMLLTCGLLLAAPACAQERTMRLHDGPAPGSQDWAFPERIEVSGPERIVHNVRDPEISVYPADPAKANGTAAIVLPGGGLRILSVGDDTQALIERLNAQGITAILLKYRLLQIDPDAPPAAPPPGDPPKVQIVNGNANPARGNPALDEVLAFATDDAERAMRYVRAHAGEWGVDPQRIGMIGTSAGGGVAFGALLGGDPSVRPAFIVSNFGPALQDVAVGGDAPPLFLAVDAHHGPVTDGIVALHQIWAAARAPVELHVYDVPARDMTVALWGDRLFAWLGEQGFMGAAGEHAR</sequence>
<dbReference type="Proteomes" id="UP000195807">
    <property type="component" value="Plasmid pCME4A9I"/>
</dbReference>
<gene>
    <name evidence="4" type="ORF">A9D14_16090</name>
</gene>
<geneLocation type="plasmid" evidence="5">
    <name>pcme4a9i</name>
</geneLocation>
<protein>
    <recommendedName>
        <fullName evidence="3">BD-FAE-like domain-containing protein</fullName>
    </recommendedName>
</protein>
<dbReference type="KEGG" id="cman:A9D14_16090"/>
<keyword evidence="1" id="KW-0378">Hydrolase</keyword>
<feature type="signal peptide" evidence="2">
    <location>
        <begin position="1"/>
        <end position="22"/>
    </location>
</feature>
<dbReference type="SUPFAM" id="SSF53474">
    <property type="entry name" value="alpha/beta-Hydrolases"/>
    <property type="match status" value="1"/>
</dbReference>
<accession>A0A1Z1FGJ2</accession>
<dbReference type="STRING" id="450378.GCA_001661675_03234"/>
<keyword evidence="5" id="KW-1185">Reference proteome</keyword>
<evidence type="ECO:0000313" key="4">
    <source>
        <dbReference type="EMBL" id="ARU17855.1"/>
    </source>
</evidence>
<dbReference type="PANTHER" id="PTHR48081:SF6">
    <property type="entry name" value="PEPTIDASE S9 PROLYL OLIGOPEPTIDASE CATALYTIC DOMAIN-CONTAINING PROTEIN"/>
    <property type="match status" value="1"/>
</dbReference>
<dbReference type="AlphaFoldDB" id="A0A1Z1FGJ2"/>
<feature type="chain" id="PRO_5011527982" description="BD-FAE-like domain-containing protein" evidence="2">
    <location>
        <begin position="23"/>
        <end position="300"/>
    </location>
</feature>
<evidence type="ECO:0000259" key="3">
    <source>
        <dbReference type="Pfam" id="PF20434"/>
    </source>
</evidence>
<evidence type="ECO:0000313" key="5">
    <source>
        <dbReference type="Proteomes" id="UP000195807"/>
    </source>
</evidence>
<reference evidence="4 5" key="1">
    <citation type="submission" date="2017-01" db="EMBL/GenBank/DDBJ databases">
        <title>Complete genome sequence of esterase-producing bacterium Croceicoccus marinus E4A9.</title>
        <authorList>
            <person name="Wu Y.-H."/>
            <person name="Cheng H."/>
            <person name="Xu L."/>
            <person name="Huo Y.-Y."/>
            <person name="Wang C.-S."/>
            <person name="Xu X.-W."/>
        </authorList>
    </citation>
    <scope>NUCLEOTIDE SEQUENCE [LARGE SCALE GENOMIC DNA]</scope>
    <source>
        <strain evidence="4 5">E4A9</strain>
        <plasmid evidence="5">Plasmid pcme4a9i</plasmid>
    </source>
</reference>
<name>A0A1Z1FGJ2_9SPHN</name>
<dbReference type="Pfam" id="PF20434">
    <property type="entry name" value="BD-FAE"/>
    <property type="match status" value="1"/>
</dbReference>
<organism evidence="4 5">
    <name type="scientific">Croceicoccus marinus</name>
    <dbReference type="NCBI Taxonomy" id="450378"/>
    <lineage>
        <taxon>Bacteria</taxon>
        <taxon>Pseudomonadati</taxon>
        <taxon>Pseudomonadota</taxon>
        <taxon>Alphaproteobacteria</taxon>
        <taxon>Sphingomonadales</taxon>
        <taxon>Erythrobacteraceae</taxon>
        <taxon>Croceicoccus</taxon>
    </lineage>
</organism>
<evidence type="ECO:0000256" key="1">
    <source>
        <dbReference type="ARBA" id="ARBA00022801"/>
    </source>
</evidence>
<dbReference type="Gene3D" id="3.40.50.1820">
    <property type="entry name" value="alpha/beta hydrolase"/>
    <property type="match status" value="1"/>
</dbReference>
<proteinExistence type="predicted"/>
<dbReference type="InterPro" id="IPR050300">
    <property type="entry name" value="GDXG_lipolytic_enzyme"/>
</dbReference>
<dbReference type="InterPro" id="IPR029058">
    <property type="entry name" value="AB_hydrolase_fold"/>
</dbReference>
<feature type="domain" description="BD-FAE-like" evidence="3">
    <location>
        <begin position="159"/>
        <end position="196"/>
    </location>
</feature>
<keyword evidence="2" id="KW-0732">Signal</keyword>
<dbReference type="EMBL" id="CP019603">
    <property type="protein sequence ID" value="ARU17855.1"/>
    <property type="molecule type" value="Genomic_DNA"/>
</dbReference>
<dbReference type="RefSeq" id="WP_066850161.1">
    <property type="nucleotide sequence ID" value="NZ_CP019603.1"/>
</dbReference>
<evidence type="ECO:0000256" key="2">
    <source>
        <dbReference type="SAM" id="SignalP"/>
    </source>
</evidence>
<keyword evidence="4" id="KW-0614">Plasmid</keyword>
<dbReference type="GO" id="GO:0016787">
    <property type="term" value="F:hydrolase activity"/>
    <property type="evidence" value="ECO:0007669"/>
    <property type="project" value="UniProtKB-KW"/>
</dbReference>
<dbReference type="PANTHER" id="PTHR48081">
    <property type="entry name" value="AB HYDROLASE SUPERFAMILY PROTEIN C4A8.06C"/>
    <property type="match status" value="1"/>
</dbReference>